<dbReference type="Gene3D" id="1.10.10.10">
    <property type="entry name" value="Winged helix-like DNA-binding domain superfamily/Winged helix DNA-binding domain"/>
    <property type="match status" value="1"/>
</dbReference>
<dbReference type="InterPro" id="IPR003314">
    <property type="entry name" value="Mu-type_HTH"/>
</dbReference>
<keyword evidence="4" id="KW-1185">Reference proteome</keyword>
<dbReference type="InterPro" id="IPR009061">
    <property type="entry name" value="DNA-bd_dom_put_sf"/>
</dbReference>
<proteinExistence type="predicted"/>
<dbReference type="InterPro" id="IPR036388">
    <property type="entry name" value="WH-like_DNA-bd_sf"/>
</dbReference>
<evidence type="ECO:0000259" key="2">
    <source>
        <dbReference type="PROSITE" id="PS51702"/>
    </source>
</evidence>
<evidence type="ECO:0000313" key="3">
    <source>
        <dbReference type="EMBL" id="PVX80018.1"/>
    </source>
</evidence>
<protein>
    <recommendedName>
        <fullName evidence="2">HTH Mu-type domain-containing protein</fullName>
    </recommendedName>
</protein>
<evidence type="ECO:0000313" key="4">
    <source>
        <dbReference type="Proteomes" id="UP000245712"/>
    </source>
</evidence>
<gene>
    <name evidence="3" type="ORF">C7402_112205</name>
</gene>
<name>A0ABX5KJY4_9BURK</name>
<comment type="caution">
    <text evidence="3">The sequence shown here is derived from an EMBL/GenBank/DDBJ whole genome shotgun (WGS) entry which is preliminary data.</text>
</comment>
<dbReference type="PROSITE" id="PS51702">
    <property type="entry name" value="HTH_MU"/>
    <property type="match status" value="1"/>
</dbReference>
<feature type="domain" description="HTH Mu-type" evidence="2">
    <location>
        <begin position="45"/>
        <end position="109"/>
    </location>
</feature>
<reference evidence="3 4" key="1">
    <citation type="submission" date="2018-05" db="EMBL/GenBank/DDBJ databases">
        <title>Genomic Encyclopedia of Type Strains, Phase IV (KMG-V): Genome sequencing to study the core and pangenomes of soil and plant-associated prokaryotes.</title>
        <authorList>
            <person name="Whitman W."/>
        </authorList>
    </citation>
    <scope>NUCLEOTIDE SEQUENCE [LARGE SCALE GENOMIC DNA]</scope>
    <source>
        <strain evidence="3 4">SCZa-39</strain>
    </source>
</reference>
<accession>A0ABX5KJY4</accession>
<dbReference type="EMBL" id="QEOB01000012">
    <property type="protein sequence ID" value="PVX80018.1"/>
    <property type="molecule type" value="Genomic_DNA"/>
</dbReference>
<dbReference type="Proteomes" id="UP000245712">
    <property type="component" value="Unassembled WGS sequence"/>
</dbReference>
<feature type="region of interest" description="Disordered" evidence="1">
    <location>
        <begin position="102"/>
        <end position="123"/>
    </location>
</feature>
<sequence length="205" mass="22317">MAERVDLSDVSGEPVAKGGDGFLGVFEYCIEEQYTLSAATVSKSGLLTAAEIARLQLPGLPTTKANVIVRAEKEHWYFEEATGLGGRRKLFAVPERYWQGVATPHGAQNEPGAPTPVDQEGQSHGKDVALREATDYVRKARAQGGMSDAELVQEIVVGVERWLERNKLSPSAEKKAALISLLFKYFQTEGALDEEKLDQLLTAVA</sequence>
<organism evidence="3 4">
    <name type="scientific">Paraburkholderia unamae</name>
    <dbReference type="NCBI Taxonomy" id="219649"/>
    <lineage>
        <taxon>Bacteria</taxon>
        <taxon>Pseudomonadati</taxon>
        <taxon>Pseudomonadota</taxon>
        <taxon>Betaproteobacteria</taxon>
        <taxon>Burkholderiales</taxon>
        <taxon>Burkholderiaceae</taxon>
        <taxon>Paraburkholderia</taxon>
    </lineage>
</organism>
<dbReference type="SUPFAM" id="SSF46955">
    <property type="entry name" value="Putative DNA-binding domain"/>
    <property type="match status" value="1"/>
</dbReference>
<evidence type="ECO:0000256" key="1">
    <source>
        <dbReference type="SAM" id="MobiDB-lite"/>
    </source>
</evidence>